<dbReference type="InterPro" id="IPR020070">
    <property type="entry name" value="Ribosomal_bL9_N"/>
</dbReference>
<dbReference type="GO" id="GO:0019843">
    <property type="term" value="F:rRNA binding"/>
    <property type="evidence" value="ECO:0007669"/>
    <property type="project" value="UniProtKB-KW"/>
</dbReference>
<dbReference type="GO" id="GO:0003735">
    <property type="term" value="F:structural constituent of ribosome"/>
    <property type="evidence" value="ECO:0007669"/>
    <property type="project" value="InterPro"/>
</dbReference>
<accession>A0A381Q2W1</accession>
<dbReference type="Gene3D" id="3.40.5.10">
    <property type="entry name" value="Ribosomal protein L9, N-terminal domain"/>
    <property type="match status" value="1"/>
</dbReference>
<proteinExistence type="inferred from homology"/>
<organism evidence="9">
    <name type="scientific">marine metagenome</name>
    <dbReference type="NCBI Taxonomy" id="408172"/>
    <lineage>
        <taxon>unclassified sequences</taxon>
        <taxon>metagenomes</taxon>
        <taxon>ecological metagenomes</taxon>
    </lineage>
</organism>
<dbReference type="InterPro" id="IPR036935">
    <property type="entry name" value="Ribosomal_bL9_N_sf"/>
</dbReference>
<evidence type="ECO:0000256" key="3">
    <source>
        <dbReference type="ARBA" id="ARBA00022884"/>
    </source>
</evidence>
<dbReference type="Pfam" id="PF01281">
    <property type="entry name" value="Ribosomal_L9_N"/>
    <property type="match status" value="1"/>
</dbReference>
<keyword evidence="2" id="KW-0699">rRNA-binding</keyword>
<feature type="domain" description="Ribosomal protein L9" evidence="7">
    <location>
        <begin position="1"/>
        <end position="47"/>
    </location>
</feature>
<dbReference type="InterPro" id="IPR036791">
    <property type="entry name" value="Ribosomal_bL9_C_sf"/>
</dbReference>
<keyword evidence="3" id="KW-0694">RNA-binding</keyword>
<evidence type="ECO:0000259" key="8">
    <source>
        <dbReference type="Pfam" id="PF03948"/>
    </source>
</evidence>
<evidence type="ECO:0000313" key="9">
    <source>
        <dbReference type="EMBL" id="SUZ73681.1"/>
    </source>
</evidence>
<name>A0A381Q2W1_9ZZZZ</name>
<feature type="domain" description="Large ribosomal subunit protein bL9 C-terminal" evidence="8">
    <location>
        <begin position="66"/>
        <end position="145"/>
    </location>
</feature>
<dbReference type="GO" id="GO:0005840">
    <property type="term" value="C:ribosome"/>
    <property type="evidence" value="ECO:0007669"/>
    <property type="project" value="UniProtKB-KW"/>
</dbReference>
<keyword evidence="5" id="KW-0687">Ribonucleoprotein</keyword>
<dbReference type="GO" id="GO:1990904">
    <property type="term" value="C:ribonucleoprotein complex"/>
    <property type="evidence" value="ECO:0007669"/>
    <property type="project" value="UniProtKB-KW"/>
</dbReference>
<dbReference type="SUPFAM" id="SSF55658">
    <property type="entry name" value="L9 N-domain-like"/>
    <property type="match status" value="1"/>
</dbReference>
<dbReference type="EMBL" id="UINC01001186">
    <property type="protein sequence ID" value="SUZ73681.1"/>
    <property type="molecule type" value="Genomic_DNA"/>
</dbReference>
<evidence type="ECO:0000256" key="4">
    <source>
        <dbReference type="ARBA" id="ARBA00022980"/>
    </source>
</evidence>
<dbReference type="HAMAP" id="MF_00503">
    <property type="entry name" value="Ribosomal_bL9"/>
    <property type="match status" value="1"/>
</dbReference>
<comment type="similarity">
    <text evidence="1">Belongs to the bacterial ribosomal protein bL9 family.</text>
</comment>
<dbReference type="SUPFAM" id="SSF55653">
    <property type="entry name" value="Ribosomal protein L9 C-domain"/>
    <property type="match status" value="1"/>
</dbReference>
<gene>
    <name evidence="9" type="ORF">METZ01_LOCUS26535</name>
</gene>
<sequence>MEVILKQKIDKLGDVGDMVRVKDGYARNYLMPRGLVVEATPGNVKEVEELKNQIAARDKKTTVHHSEVAEQLSKLKLSAPVKVGEDDRLFGSVTAITISELLQEQGFDVDRKAIQLDEPIKSLGVHNVFIKLHTDVETEIKVYVIKE</sequence>
<dbReference type="AlphaFoldDB" id="A0A381Q2W1"/>
<evidence type="ECO:0000256" key="6">
    <source>
        <dbReference type="ARBA" id="ARBA00035456"/>
    </source>
</evidence>
<dbReference type="PANTHER" id="PTHR21368">
    <property type="entry name" value="50S RIBOSOMAL PROTEIN L9"/>
    <property type="match status" value="1"/>
</dbReference>
<dbReference type="Pfam" id="PF03948">
    <property type="entry name" value="Ribosomal_L9_C"/>
    <property type="match status" value="1"/>
</dbReference>
<dbReference type="InterPro" id="IPR009027">
    <property type="entry name" value="Ribosomal_bL9/RNase_H1_N"/>
</dbReference>
<dbReference type="Gene3D" id="3.10.430.100">
    <property type="entry name" value="Ribosomal protein L9, C-terminal domain"/>
    <property type="match status" value="1"/>
</dbReference>
<evidence type="ECO:0000256" key="2">
    <source>
        <dbReference type="ARBA" id="ARBA00022730"/>
    </source>
</evidence>
<evidence type="ECO:0000256" key="1">
    <source>
        <dbReference type="ARBA" id="ARBA00010605"/>
    </source>
</evidence>
<dbReference type="InterPro" id="IPR020594">
    <property type="entry name" value="Ribosomal_bL9_bac/chp"/>
</dbReference>
<evidence type="ECO:0000256" key="5">
    <source>
        <dbReference type="ARBA" id="ARBA00023274"/>
    </source>
</evidence>
<keyword evidence="4" id="KW-0689">Ribosomal protein</keyword>
<evidence type="ECO:0000259" key="7">
    <source>
        <dbReference type="Pfam" id="PF01281"/>
    </source>
</evidence>
<dbReference type="GO" id="GO:0006412">
    <property type="term" value="P:translation"/>
    <property type="evidence" value="ECO:0007669"/>
    <property type="project" value="InterPro"/>
</dbReference>
<protein>
    <recommendedName>
        <fullName evidence="6">50S ribosomal protein L9</fullName>
    </recommendedName>
</protein>
<dbReference type="InterPro" id="IPR020069">
    <property type="entry name" value="Ribosomal_bL9_C"/>
</dbReference>
<dbReference type="NCBIfam" id="TIGR00158">
    <property type="entry name" value="L9"/>
    <property type="match status" value="1"/>
</dbReference>
<reference evidence="9" key="1">
    <citation type="submission" date="2018-05" db="EMBL/GenBank/DDBJ databases">
        <authorList>
            <person name="Lanie J.A."/>
            <person name="Ng W.-L."/>
            <person name="Kazmierczak K.M."/>
            <person name="Andrzejewski T.M."/>
            <person name="Davidsen T.M."/>
            <person name="Wayne K.J."/>
            <person name="Tettelin H."/>
            <person name="Glass J.I."/>
            <person name="Rusch D."/>
            <person name="Podicherti R."/>
            <person name="Tsui H.-C.T."/>
            <person name="Winkler M.E."/>
        </authorList>
    </citation>
    <scope>NUCLEOTIDE SEQUENCE</scope>
</reference>
<dbReference type="FunFam" id="3.40.5.10:FF:000003">
    <property type="entry name" value="50S ribosomal protein L9"/>
    <property type="match status" value="1"/>
</dbReference>
<dbReference type="InterPro" id="IPR000244">
    <property type="entry name" value="Ribosomal_bL9"/>
</dbReference>